<comment type="caution">
    <text evidence="1">The sequence shown here is derived from an EMBL/GenBank/DDBJ whole genome shotgun (WGS) entry which is preliminary data.</text>
</comment>
<organism evidence="1 2">
    <name type="scientific">Micromonospora noduli</name>
    <dbReference type="NCBI Taxonomy" id="709876"/>
    <lineage>
        <taxon>Bacteria</taxon>
        <taxon>Bacillati</taxon>
        <taxon>Actinomycetota</taxon>
        <taxon>Actinomycetes</taxon>
        <taxon>Micromonosporales</taxon>
        <taxon>Micromonosporaceae</taxon>
        <taxon>Micromonospora</taxon>
    </lineage>
</organism>
<accession>A0A328N5G1</accession>
<gene>
    <name evidence="1" type="ORF">LAH08_02110</name>
</gene>
<dbReference type="Proteomes" id="UP000248966">
    <property type="component" value="Unassembled WGS sequence"/>
</dbReference>
<protein>
    <submittedName>
        <fullName evidence="1">Uncharacterized protein</fullName>
    </submittedName>
</protein>
<name>A0A328N5G1_9ACTN</name>
<reference evidence="1 2" key="1">
    <citation type="submission" date="2018-03" db="EMBL/GenBank/DDBJ databases">
        <title>Defining the species Micromonospora saelicesensis and Micromonospora noduli under the framework of genomics.</title>
        <authorList>
            <person name="Riesco R."/>
            <person name="Trujillo M.E."/>
        </authorList>
    </citation>
    <scope>NUCLEOTIDE SEQUENCE [LARGE SCALE GENOMIC DNA]</scope>
    <source>
        <strain evidence="1 2">LAH08</strain>
    </source>
</reference>
<dbReference type="AlphaFoldDB" id="A0A328N5G1"/>
<dbReference type="RefSeq" id="WP_112583586.1">
    <property type="nucleotide sequence ID" value="NZ_PYAA01000011.1"/>
</dbReference>
<evidence type="ECO:0000313" key="2">
    <source>
        <dbReference type="Proteomes" id="UP000248966"/>
    </source>
</evidence>
<sequence length="117" mass="12281">MLADRHGIEVTGWTDGHRLPGQPARIAVHAGDPAASTESIAVGEYRLLYDTVGDAWLLLADDKPHADHDGLAATDTEQACQWATGVLTEAGVVCHGWTTRAGGNAAVEYVADLTGEC</sequence>
<proteinExistence type="predicted"/>
<dbReference type="EMBL" id="PYAA01000011">
    <property type="protein sequence ID" value="RAO03100.1"/>
    <property type="molecule type" value="Genomic_DNA"/>
</dbReference>
<evidence type="ECO:0000313" key="1">
    <source>
        <dbReference type="EMBL" id="RAO03100.1"/>
    </source>
</evidence>